<comment type="caution">
    <text evidence="1">The sequence shown here is derived from an EMBL/GenBank/DDBJ whole genome shotgun (WGS) entry which is preliminary data.</text>
</comment>
<gene>
    <name evidence="1" type="ORF">F3Y22_tig00000340pilonHSYRG00691</name>
</gene>
<organism evidence="1 2">
    <name type="scientific">Hibiscus syriacus</name>
    <name type="common">Rose of Sharon</name>
    <dbReference type="NCBI Taxonomy" id="106335"/>
    <lineage>
        <taxon>Eukaryota</taxon>
        <taxon>Viridiplantae</taxon>
        <taxon>Streptophyta</taxon>
        <taxon>Embryophyta</taxon>
        <taxon>Tracheophyta</taxon>
        <taxon>Spermatophyta</taxon>
        <taxon>Magnoliopsida</taxon>
        <taxon>eudicotyledons</taxon>
        <taxon>Gunneridae</taxon>
        <taxon>Pentapetalae</taxon>
        <taxon>rosids</taxon>
        <taxon>malvids</taxon>
        <taxon>Malvales</taxon>
        <taxon>Malvaceae</taxon>
        <taxon>Malvoideae</taxon>
        <taxon>Hibiscus</taxon>
    </lineage>
</organism>
<evidence type="ECO:0000313" key="2">
    <source>
        <dbReference type="Proteomes" id="UP000436088"/>
    </source>
</evidence>
<evidence type="ECO:0000313" key="1">
    <source>
        <dbReference type="EMBL" id="KAE8735583.1"/>
    </source>
</evidence>
<keyword evidence="2" id="KW-1185">Reference proteome</keyword>
<name>A0A6A3D1H1_HIBSY</name>
<dbReference type="AlphaFoldDB" id="A0A6A3D1H1"/>
<accession>A0A6A3D1H1</accession>
<protein>
    <submittedName>
        <fullName evidence="1">Uncharacterized protein</fullName>
    </submittedName>
</protein>
<sequence length="120" mass="13123">MVRISSPFFKLLNSELAGSLSNAFDHAIDVFQIGCYFMLGQQNLGEMKGSIEEAALCLPVQVVHVLIDGVFNLVCQVPDTCDPSLLGFTIFTSSIISIHEKVCDCSKKKLHLLNFIGNTS</sequence>
<dbReference type="EMBL" id="VEPZ02000032">
    <property type="protein sequence ID" value="KAE8735583.1"/>
    <property type="molecule type" value="Genomic_DNA"/>
</dbReference>
<reference evidence="1" key="1">
    <citation type="submission" date="2019-09" db="EMBL/GenBank/DDBJ databases">
        <title>Draft genome information of white flower Hibiscus syriacus.</title>
        <authorList>
            <person name="Kim Y.-M."/>
        </authorList>
    </citation>
    <scope>NUCLEOTIDE SEQUENCE [LARGE SCALE GENOMIC DNA]</scope>
    <source>
        <strain evidence="1">YM2019G1</strain>
    </source>
</reference>
<proteinExistence type="predicted"/>
<dbReference type="Proteomes" id="UP000436088">
    <property type="component" value="Unassembled WGS sequence"/>
</dbReference>